<feature type="transmembrane region" description="Helical" evidence="7">
    <location>
        <begin position="314"/>
        <end position="336"/>
    </location>
</feature>
<dbReference type="EMBL" id="CAJNYD010001875">
    <property type="protein sequence ID" value="CAF3376788.1"/>
    <property type="molecule type" value="Genomic_DNA"/>
</dbReference>
<dbReference type="Proteomes" id="UP000663865">
    <property type="component" value="Unassembled WGS sequence"/>
</dbReference>
<dbReference type="Proteomes" id="UP000663838">
    <property type="component" value="Unassembled WGS sequence"/>
</dbReference>
<dbReference type="Pfam" id="PF01529">
    <property type="entry name" value="DHHC"/>
    <property type="match status" value="1"/>
</dbReference>
<comment type="catalytic activity">
    <reaction evidence="7">
        <text>L-cysteinyl-[protein] + hexadecanoyl-CoA = S-hexadecanoyl-L-cysteinyl-[protein] + CoA</text>
        <dbReference type="Rhea" id="RHEA:36683"/>
        <dbReference type="Rhea" id="RHEA-COMP:10131"/>
        <dbReference type="Rhea" id="RHEA-COMP:11032"/>
        <dbReference type="ChEBI" id="CHEBI:29950"/>
        <dbReference type="ChEBI" id="CHEBI:57287"/>
        <dbReference type="ChEBI" id="CHEBI:57379"/>
        <dbReference type="ChEBI" id="CHEBI:74151"/>
        <dbReference type="EC" id="2.3.1.225"/>
    </reaction>
</comment>
<keyword evidence="4 7" id="KW-1133">Transmembrane helix</keyword>
<keyword evidence="5 7" id="KW-0472">Membrane</keyword>
<evidence type="ECO:0000256" key="4">
    <source>
        <dbReference type="ARBA" id="ARBA00022989"/>
    </source>
</evidence>
<name>A0A818CZG9_9BILA</name>
<reference evidence="11" key="1">
    <citation type="submission" date="2021-02" db="EMBL/GenBank/DDBJ databases">
        <authorList>
            <person name="Nowell W R."/>
        </authorList>
    </citation>
    <scope>NUCLEOTIDE SEQUENCE</scope>
</reference>
<proteinExistence type="inferred from homology"/>
<dbReference type="PANTHER" id="PTHR12246">
    <property type="entry name" value="PALMITOYLTRANSFERASE ZDHHC16"/>
    <property type="match status" value="1"/>
</dbReference>
<evidence type="ECO:0000259" key="8">
    <source>
        <dbReference type="Pfam" id="PF01529"/>
    </source>
</evidence>
<protein>
    <recommendedName>
        <fullName evidence="7">Palmitoyltransferase</fullName>
        <ecNumber evidence="7">2.3.1.225</ecNumber>
    </recommendedName>
</protein>
<evidence type="ECO:0000256" key="3">
    <source>
        <dbReference type="ARBA" id="ARBA00022692"/>
    </source>
</evidence>
<dbReference type="EMBL" id="CAJNYV010000277">
    <property type="protein sequence ID" value="CAF3354041.1"/>
    <property type="molecule type" value="Genomic_DNA"/>
</dbReference>
<dbReference type="InterPro" id="IPR039859">
    <property type="entry name" value="PFA4/ZDH16/20/ERF2-like"/>
</dbReference>
<feature type="transmembrane region" description="Helical" evidence="7">
    <location>
        <begin position="62"/>
        <end position="83"/>
    </location>
</feature>
<evidence type="ECO:0000313" key="10">
    <source>
        <dbReference type="EMBL" id="CAF3376788.1"/>
    </source>
</evidence>
<evidence type="ECO:0000256" key="1">
    <source>
        <dbReference type="ARBA" id="ARBA00004141"/>
    </source>
</evidence>
<keyword evidence="6 7" id="KW-0012">Acyltransferase</keyword>
<dbReference type="AlphaFoldDB" id="A0A818CZG9"/>
<dbReference type="Proteomes" id="UP000663851">
    <property type="component" value="Unassembled WGS sequence"/>
</dbReference>
<evidence type="ECO:0000313" key="12">
    <source>
        <dbReference type="EMBL" id="CAF4089720.1"/>
    </source>
</evidence>
<dbReference type="Proteomes" id="UP000663833">
    <property type="component" value="Unassembled WGS sequence"/>
</dbReference>
<dbReference type="EC" id="2.3.1.225" evidence="7"/>
<accession>A0A818CZG9</accession>
<evidence type="ECO:0000256" key="7">
    <source>
        <dbReference type="RuleBase" id="RU079119"/>
    </source>
</evidence>
<feature type="domain" description="Palmitoyltransferase DHHC" evidence="8">
    <location>
        <begin position="208"/>
        <end position="352"/>
    </location>
</feature>
<dbReference type="GO" id="GO:0016020">
    <property type="term" value="C:membrane"/>
    <property type="evidence" value="ECO:0007669"/>
    <property type="project" value="UniProtKB-SubCell"/>
</dbReference>
<keyword evidence="3 7" id="KW-0812">Transmembrane</keyword>
<dbReference type="GO" id="GO:0019706">
    <property type="term" value="F:protein-cysteine S-palmitoyltransferase activity"/>
    <property type="evidence" value="ECO:0007669"/>
    <property type="project" value="UniProtKB-EC"/>
</dbReference>
<comment type="caution">
    <text evidence="11">The sequence shown here is derived from an EMBL/GenBank/DDBJ whole genome shotgun (WGS) entry which is preliminary data.</text>
</comment>
<dbReference type="EMBL" id="CAJNXB010005667">
    <property type="protein sequence ID" value="CAF3439048.1"/>
    <property type="molecule type" value="Genomic_DNA"/>
</dbReference>
<keyword evidence="2 7" id="KW-0808">Transferase</keyword>
<dbReference type="InterPro" id="IPR001594">
    <property type="entry name" value="Palmitoyltrfase_DHHC"/>
</dbReference>
<dbReference type="Proteomes" id="UP000663825">
    <property type="component" value="Unassembled WGS sequence"/>
</dbReference>
<gene>
    <name evidence="12" type="ORF">HFQ381_LOCUS251</name>
    <name evidence="9" type="ORF">KIK155_LOCUS3875</name>
    <name evidence="10" type="ORF">LUA448_LOCUS15383</name>
    <name evidence="11" type="ORF">TIS948_LOCUS31027</name>
    <name evidence="13" type="ORF">TOA249_LOCUS206</name>
</gene>
<dbReference type="PROSITE" id="PS50216">
    <property type="entry name" value="DHHC"/>
    <property type="match status" value="1"/>
</dbReference>
<evidence type="ECO:0000313" key="14">
    <source>
        <dbReference type="Proteomes" id="UP000663825"/>
    </source>
</evidence>
<sequence length="430" mass="50662">MRVCRCSFRSFLPCVKLNEIRFCHRLYLIYQVFYLNNDDSVDLRIDTLLQPLFFLTDRLTKYIGRLFICFFFIIISTTVYIFYTSIFVHLINDIQTQHSYLTVITHFIVSHWLLINIMFNYLQCVRVDPGSSPNFGYSKPYEFDREGRDSMKAHQAIIDKNNNANNNNNKSKEVTILALTNDNFVHTQFSPKTPLDASDTIINSNDYTQNVCRKCIFPKPARAHHCSVCSRCILNLDHHCPWINNCVGHLNHRYFFQFCFFLTIGSFYAASFGFSEFQHYLFGRKAFSYLDLVTGRRINEIDILPDVTSPSVSYTFLFLFIVALTACIVLVGFTLWHIWLISRAETTIDFHTNASERKRLKKLKQKFINPYDLGLGLNWKMFLGVNRWYEIFYKNCLPSSHRPFCNGINWPRRNPIYSFEDEQKSKLMHV</sequence>
<dbReference type="OrthoDB" id="331948at2759"/>
<dbReference type="EMBL" id="CAJOBS010000005">
    <property type="protein sequence ID" value="CAF4462105.1"/>
    <property type="molecule type" value="Genomic_DNA"/>
</dbReference>
<organism evidence="11 14">
    <name type="scientific">Rotaria socialis</name>
    <dbReference type="NCBI Taxonomy" id="392032"/>
    <lineage>
        <taxon>Eukaryota</taxon>
        <taxon>Metazoa</taxon>
        <taxon>Spiralia</taxon>
        <taxon>Gnathifera</taxon>
        <taxon>Rotifera</taxon>
        <taxon>Eurotatoria</taxon>
        <taxon>Bdelloidea</taxon>
        <taxon>Philodinida</taxon>
        <taxon>Philodinidae</taxon>
        <taxon>Rotaria</taxon>
    </lineage>
</organism>
<comment type="domain">
    <text evidence="7">The DHHC domain is required for palmitoyltransferase activity.</text>
</comment>
<comment type="subcellular location">
    <subcellularLocation>
        <location evidence="1">Membrane</location>
        <topology evidence="1">Multi-pass membrane protein</topology>
    </subcellularLocation>
</comment>
<evidence type="ECO:0000256" key="2">
    <source>
        <dbReference type="ARBA" id="ARBA00022679"/>
    </source>
</evidence>
<dbReference type="EMBL" id="CAJOBO010000006">
    <property type="protein sequence ID" value="CAF4089720.1"/>
    <property type="molecule type" value="Genomic_DNA"/>
</dbReference>
<evidence type="ECO:0000313" key="9">
    <source>
        <dbReference type="EMBL" id="CAF3354041.1"/>
    </source>
</evidence>
<feature type="transmembrane region" description="Helical" evidence="7">
    <location>
        <begin position="254"/>
        <end position="274"/>
    </location>
</feature>
<evidence type="ECO:0000256" key="5">
    <source>
        <dbReference type="ARBA" id="ARBA00023136"/>
    </source>
</evidence>
<feature type="transmembrane region" description="Helical" evidence="7">
    <location>
        <begin position="103"/>
        <end position="122"/>
    </location>
</feature>
<evidence type="ECO:0000313" key="13">
    <source>
        <dbReference type="EMBL" id="CAF4462105.1"/>
    </source>
</evidence>
<evidence type="ECO:0000256" key="6">
    <source>
        <dbReference type="ARBA" id="ARBA00023315"/>
    </source>
</evidence>
<comment type="similarity">
    <text evidence="7">Belongs to the DHHC palmitoyltransferase family.</text>
</comment>
<evidence type="ECO:0000313" key="11">
    <source>
        <dbReference type="EMBL" id="CAF3439048.1"/>
    </source>
</evidence>